<protein>
    <submittedName>
        <fullName evidence="1">Uncharacterized protein</fullName>
    </submittedName>
</protein>
<sequence length="747" mass="83178">MIFKVYELLTKRTVKITRPPEDPEAAEVRPAFMRDTASKRLKDPEIDRIQDNVERTIRAIDTLGNYHEERRVQKATEAPLLIQQHRQTRMAQGTEYDTTSKEEVQDSLQLSEVRVKALASGAAALQGKGGARGGEGQKSRTAGIKQQLLQAVGAPQSSVGALAGMQQPALFVKPAADIMRPLVLSIVQDSEELSRAVDSRKDVVVSFMEQCREGVPDAGRADRHATSERLREIEETSVKVFETLANRAQLLVEPLTKSPPEFWKVWSTFYPALTDFPETSPVFESAVFLFKRLGHLMREADAPLTQQLMTEVGLPSLAKELVRAPEKRECLCEVIYSYTQEDTLNHLLVLRALKDKLGDNLPVYVSCLSCLISLDAQLSLLDEHLLDLYVYYALMAMQRPQPRTRVAGISILHTITTCSSQHHSIVALVPNFAALANDEWWEVQAQLLLLSASLLSKLTLSDMDWQDGGSADDASGSAGSKVADGADPLALEVAQESLLAVISHLFVVSGSKNVLQVGLSALVHLLPEFPNLLPMYVTVLLEQSPNYRQRLLRPTDAEGDYNLGRKTYVWGNASRMYEEKCVSHLWPHLDVAKTLAMQLDTSPLDCLQTQHMEVLTATLPDIFKEPEVEEWLSVFDKMKRYIFDALIDPELHQHSAQFIKRFWTSESEALATASVERSKKVLLQALKDLYSHTGRAKVNEAEMVAFLQDMKAFGGELAVEVVSVVESFRDTLPNEFANSSLGILLAS</sequence>
<organism evidence="1">
    <name type="scientific">Zooxanthella nutricula</name>
    <dbReference type="NCBI Taxonomy" id="1333877"/>
    <lineage>
        <taxon>Eukaryota</taxon>
        <taxon>Sar</taxon>
        <taxon>Alveolata</taxon>
        <taxon>Dinophyceae</taxon>
        <taxon>Peridiniales</taxon>
        <taxon>Peridiniales incertae sedis</taxon>
        <taxon>Zooxanthella</taxon>
    </lineage>
</organism>
<evidence type="ECO:0000313" key="1">
    <source>
        <dbReference type="EMBL" id="CAD9552673.1"/>
    </source>
</evidence>
<dbReference type="AlphaFoldDB" id="A0A7S2NP71"/>
<dbReference type="EMBL" id="HBGW01031652">
    <property type="protein sequence ID" value="CAD9552673.1"/>
    <property type="molecule type" value="Transcribed_RNA"/>
</dbReference>
<dbReference type="InterPro" id="IPR016024">
    <property type="entry name" value="ARM-type_fold"/>
</dbReference>
<accession>A0A7S2NP71</accession>
<reference evidence="1" key="1">
    <citation type="submission" date="2021-01" db="EMBL/GenBank/DDBJ databases">
        <authorList>
            <person name="Corre E."/>
            <person name="Pelletier E."/>
            <person name="Niang G."/>
            <person name="Scheremetjew M."/>
            <person name="Finn R."/>
            <person name="Kale V."/>
            <person name="Holt S."/>
            <person name="Cochrane G."/>
            <person name="Meng A."/>
            <person name="Brown T."/>
            <person name="Cohen L."/>
        </authorList>
    </citation>
    <scope>NUCLEOTIDE SEQUENCE</scope>
    <source>
        <strain evidence="1">RCC3387</strain>
    </source>
</reference>
<proteinExistence type="predicted"/>
<dbReference type="SUPFAM" id="SSF48371">
    <property type="entry name" value="ARM repeat"/>
    <property type="match status" value="1"/>
</dbReference>
<gene>
    <name evidence="1" type="ORF">BRAN1462_LOCUS19990</name>
</gene>
<name>A0A7S2NP71_9DINO</name>